<dbReference type="Proteomes" id="UP000028545">
    <property type="component" value="Unassembled WGS sequence"/>
</dbReference>
<evidence type="ECO:0000313" key="1">
    <source>
        <dbReference type="EMBL" id="KEZ42532.1"/>
    </source>
</evidence>
<dbReference type="RefSeq" id="XP_016642331.1">
    <property type="nucleotide sequence ID" value="XM_016788015.1"/>
</dbReference>
<dbReference type="OMA" id="ENVPIYN"/>
<dbReference type="OrthoDB" id="5405126at2759"/>
<dbReference type="VEuPathDB" id="FungiDB:SAPIO_CDS5752"/>
<dbReference type="KEGG" id="sapo:SAPIO_CDS5752"/>
<dbReference type="HOGENOM" id="CLU_047846_1_0_1"/>
<accession>A0A084G5C0</accession>
<comment type="caution">
    <text evidence="1">The sequence shown here is derived from an EMBL/GenBank/DDBJ whole genome shotgun (WGS) entry which is preliminary data.</text>
</comment>
<protein>
    <submittedName>
        <fullName evidence="1">Uncharacterized protein</fullName>
    </submittedName>
</protein>
<proteinExistence type="predicted"/>
<organism evidence="1 2">
    <name type="scientific">Pseudallescheria apiosperma</name>
    <name type="common">Scedosporium apiospermum</name>
    <dbReference type="NCBI Taxonomy" id="563466"/>
    <lineage>
        <taxon>Eukaryota</taxon>
        <taxon>Fungi</taxon>
        <taxon>Dikarya</taxon>
        <taxon>Ascomycota</taxon>
        <taxon>Pezizomycotina</taxon>
        <taxon>Sordariomycetes</taxon>
        <taxon>Hypocreomycetidae</taxon>
        <taxon>Microascales</taxon>
        <taxon>Microascaceae</taxon>
        <taxon>Scedosporium</taxon>
    </lineage>
</organism>
<keyword evidence="2" id="KW-1185">Reference proteome</keyword>
<reference evidence="1 2" key="1">
    <citation type="journal article" date="2014" name="Genome Announc.">
        <title>Draft genome sequence of the pathogenic fungus Scedosporium apiospermum.</title>
        <authorList>
            <person name="Vandeputte P."/>
            <person name="Ghamrawi S."/>
            <person name="Rechenmann M."/>
            <person name="Iltis A."/>
            <person name="Giraud S."/>
            <person name="Fleury M."/>
            <person name="Thornton C."/>
            <person name="Delhaes L."/>
            <person name="Meyer W."/>
            <person name="Papon N."/>
            <person name="Bouchara J.P."/>
        </authorList>
    </citation>
    <scope>NUCLEOTIDE SEQUENCE [LARGE SCALE GENOMIC DNA]</scope>
    <source>
        <strain evidence="1 2">IHEM 14462</strain>
    </source>
</reference>
<evidence type="ECO:0000313" key="2">
    <source>
        <dbReference type="Proteomes" id="UP000028545"/>
    </source>
</evidence>
<sequence length="394" mass="44621">MLRHPFASALRAASSSSRIIQNGSVSIVAQQLWHQQRTFTSSNSLSSKVIFDKTSSPELDAVLTEMLHKIILPARLPKKKRKIVFNEKYRQKLQVDPIVIEVDGYEHRFDTLDFHNGTIPASRPLMRQAVRLMSTREDWANLSRMLAGYRNAGRLIRTDDVKDIIANAGKSGNIYAILDALRNVKESDLRIRTLPRADLILYWIQMGAVKSGFAEEETTKAKKWAIMLRELMEDEDHVKNPTWPGRIPLHREPQVVGQVLHMAAARAVYHQDCKDEDGKVAELAETLVHVWPAERGLREIHQSKLSPETKYSEVLRFQDEDDGYLSQSTTCRISVGSFVLNGIELAKKVVAPELAAQLEPIAELLKRDLDADKAANLKAERGWDVYDKLIAKKA</sequence>
<dbReference type="EMBL" id="JOWA01000099">
    <property type="protein sequence ID" value="KEZ42532.1"/>
    <property type="molecule type" value="Genomic_DNA"/>
</dbReference>
<dbReference type="GeneID" id="27724824"/>
<dbReference type="AlphaFoldDB" id="A0A084G5C0"/>
<gene>
    <name evidence="1" type="ORF">SAPIO_CDS5752</name>
</gene>
<name>A0A084G5C0_PSEDA</name>